<feature type="transmembrane region" description="Helical" evidence="8">
    <location>
        <begin position="114"/>
        <end position="134"/>
    </location>
</feature>
<name>A0A162KSC7_9PROT</name>
<feature type="transmembrane region" description="Helical" evidence="8">
    <location>
        <begin position="140"/>
        <end position="162"/>
    </location>
</feature>
<proteinExistence type="inferred from homology"/>
<feature type="transmembrane region" description="Helical" evidence="8">
    <location>
        <begin position="217"/>
        <end position="235"/>
    </location>
</feature>
<keyword evidence="6 8" id="KW-1133">Transmembrane helix</keyword>
<dbReference type="InterPro" id="IPR000522">
    <property type="entry name" value="ABC_transptr_permease_BtuC"/>
</dbReference>
<keyword evidence="3" id="KW-0813">Transport</keyword>
<accession>A0A162KSC7</accession>
<comment type="similarity">
    <text evidence="2">Belongs to the binding-protein-dependent transport system permease family. FecCD subfamily.</text>
</comment>
<keyword evidence="4" id="KW-1003">Cell membrane</keyword>
<evidence type="ECO:0000256" key="5">
    <source>
        <dbReference type="ARBA" id="ARBA00022692"/>
    </source>
</evidence>
<evidence type="ECO:0000256" key="4">
    <source>
        <dbReference type="ARBA" id="ARBA00022475"/>
    </source>
</evidence>
<dbReference type="SUPFAM" id="SSF81345">
    <property type="entry name" value="ABC transporter involved in vitamin B12 uptake, BtuC"/>
    <property type="match status" value="1"/>
</dbReference>
<feature type="transmembrane region" description="Helical" evidence="8">
    <location>
        <begin position="85"/>
        <end position="102"/>
    </location>
</feature>
<evidence type="ECO:0000256" key="7">
    <source>
        <dbReference type="ARBA" id="ARBA00023136"/>
    </source>
</evidence>
<protein>
    <submittedName>
        <fullName evidence="9">ABC transporter permease</fullName>
    </submittedName>
</protein>
<evidence type="ECO:0000256" key="2">
    <source>
        <dbReference type="ARBA" id="ARBA00007935"/>
    </source>
</evidence>
<evidence type="ECO:0000313" key="10">
    <source>
        <dbReference type="Proteomes" id="UP000075787"/>
    </source>
</evidence>
<dbReference type="AlphaFoldDB" id="A0A162KSC7"/>
<gene>
    <name evidence="9" type="ORF">AUP44_07210</name>
</gene>
<dbReference type="EMBL" id="LPZR01000164">
    <property type="protein sequence ID" value="KYO51987.1"/>
    <property type="molecule type" value="Genomic_DNA"/>
</dbReference>
<comment type="caution">
    <text evidence="9">The sequence shown here is derived from an EMBL/GenBank/DDBJ whole genome shotgun (WGS) entry which is preliminary data.</text>
</comment>
<organism evidence="9 10">
    <name type="scientific">Tistrella mobilis</name>
    <dbReference type="NCBI Taxonomy" id="171437"/>
    <lineage>
        <taxon>Bacteria</taxon>
        <taxon>Pseudomonadati</taxon>
        <taxon>Pseudomonadota</taxon>
        <taxon>Alphaproteobacteria</taxon>
        <taxon>Geminicoccales</taxon>
        <taxon>Geminicoccaceae</taxon>
        <taxon>Tistrella</taxon>
    </lineage>
</organism>
<keyword evidence="5 8" id="KW-0812">Transmembrane</keyword>
<feature type="transmembrane region" description="Helical" evidence="8">
    <location>
        <begin position="300"/>
        <end position="324"/>
    </location>
</feature>
<dbReference type="InterPro" id="IPR037294">
    <property type="entry name" value="ABC_BtuC-like"/>
</dbReference>
<feature type="transmembrane region" description="Helical" evidence="8">
    <location>
        <begin position="169"/>
        <end position="188"/>
    </location>
</feature>
<evidence type="ECO:0000256" key="6">
    <source>
        <dbReference type="ARBA" id="ARBA00022989"/>
    </source>
</evidence>
<dbReference type="PANTHER" id="PTHR30472">
    <property type="entry name" value="FERRIC ENTEROBACTIN TRANSPORT SYSTEM PERMEASE PROTEIN"/>
    <property type="match status" value="1"/>
</dbReference>
<reference evidence="9 10" key="1">
    <citation type="submission" date="2015-12" db="EMBL/GenBank/DDBJ databases">
        <title>Genome sequence of Tistrella mobilis MCCC 1A02139.</title>
        <authorList>
            <person name="Lu L."/>
            <person name="Lai Q."/>
            <person name="Shao Z."/>
            <person name="Qian P."/>
        </authorList>
    </citation>
    <scope>NUCLEOTIDE SEQUENCE [LARGE SCALE GENOMIC DNA]</scope>
    <source>
        <strain evidence="9 10">MCCC 1A02139</strain>
    </source>
</reference>
<dbReference type="GO" id="GO:0033214">
    <property type="term" value="P:siderophore-iron import into cell"/>
    <property type="evidence" value="ECO:0007669"/>
    <property type="project" value="TreeGrafter"/>
</dbReference>
<feature type="transmembrane region" description="Helical" evidence="8">
    <location>
        <begin position="330"/>
        <end position="349"/>
    </location>
</feature>
<dbReference type="CDD" id="cd06550">
    <property type="entry name" value="TM_ABC_iron-siderophores_like"/>
    <property type="match status" value="1"/>
</dbReference>
<dbReference type="Pfam" id="PF01032">
    <property type="entry name" value="FecCD"/>
    <property type="match status" value="1"/>
</dbReference>
<dbReference type="PANTHER" id="PTHR30472:SF25">
    <property type="entry name" value="ABC TRANSPORTER PERMEASE PROTEIN MJ0876-RELATED"/>
    <property type="match status" value="1"/>
</dbReference>
<evidence type="ECO:0000256" key="1">
    <source>
        <dbReference type="ARBA" id="ARBA00004651"/>
    </source>
</evidence>
<keyword evidence="7 8" id="KW-0472">Membrane</keyword>
<dbReference type="Proteomes" id="UP000075787">
    <property type="component" value="Unassembled WGS sequence"/>
</dbReference>
<sequence>MGRRGGRPPVGRATVARRTPARIAVMTLTTARISAALLLLTAFLTLASIAAGPDGLDLPRAMADVAHGRDTLDALILVQLRLPRAILAIVLGAGLAMSGAALQGLLRNPLADPGVVGVSASAGLGAVATFYSGAAAAWSLALPLGGIAGALAATLVLAVIAARGAGTTALILTGVAIGSFAAALTALALNLAPSPYAALEIVFWLMGSLSDRSMDHVWLAVPPVMIGLVMLARLGRALEALTLGEDTAASLGFDVTRTRLAAILGTALAVGPGVAVAGAVGFVGLIVPHLLRPLVSHRPGALLLIAAPAGAAFTLSADIALRLLPTRPELKLGVMMALIGAPFLASLILKTARKDG</sequence>
<evidence type="ECO:0000256" key="3">
    <source>
        <dbReference type="ARBA" id="ARBA00022448"/>
    </source>
</evidence>
<dbReference type="GO" id="GO:0005886">
    <property type="term" value="C:plasma membrane"/>
    <property type="evidence" value="ECO:0007669"/>
    <property type="project" value="UniProtKB-SubCell"/>
</dbReference>
<comment type="subcellular location">
    <subcellularLocation>
        <location evidence="1">Cell membrane</location>
        <topology evidence="1">Multi-pass membrane protein</topology>
    </subcellularLocation>
</comment>
<dbReference type="GO" id="GO:0022857">
    <property type="term" value="F:transmembrane transporter activity"/>
    <property type="evidence" value="ECO:0007669"/>
    <property type="project" value="InterPro"/>
</dbReference>
<evidence type="ECO:0000313" key="9">
    <source>
        <dbReference type="EMBL" id="KYO51987.1"/>
    </source>
</evidence>
<evidence type="ECO:0000256" key="8">
    <source>
        <dbReference type="SAM" id="Phobius"/>
    </source>
</evidence>
<dbReference type="Gene3D" id="1.10.3470.10">
    <property type="entry name" value="ABC transporter involved in vitamin B12 uptake, BtuC"/>
    <property type="match status" value="1"/>
</dbReference>
<feature type="transmembrane region" description="Helical" evidence="8">
    <location>
        <begin position="260"/>
        <end position="288"/>
    </location>
</feature>